<evidence type="ECO:0000313" key="7">
    <source>
        <dbReference type="EMBL" id="KHN24006.1"/>
    </source>
</evidence>
<dbReference type="PANTHER" id="PTHR45839">
    <property type="match status" value="1"/>
</dbReference>
<name>A0A0B2QQX4_GLYSO</name>
<organism evidence="7">
    <name type="scientific">Glycine soja</name>
    <name type="common">Wild soybean</name>
    <dbReference type="NCBI Taxonomy" id="3848"/>
    <lineage>
        <taxon>Eukaryota</taxon>
        <taxon>Viridiplantae</taxon>
        <taxon>Streptophyta</taxon>
        <taxon>Embryophyta</taxon>
        <taxon>Tracheophyta</taxon>
        <taxon>Spermatophyta</taxon>
        <taxon>Magnoliopsida</taxon>
        <taxon>eudicotyledons</taxon>
        <taxon>Gunneridae</taxon>
        <taxon>Pentapetalae</taxon>
        <taxon>rosids</taxon>
        <taxon>fabids</taxon>
        <taxon>Fabales</taxon>
        <taxon>Fabaceae</taxon>
        <taxon>Papilionoideae</taxon>
        <taxon>50 kb inversion clade</taxon>
        <taxon>NPAAA clade</taxon>
        <taxon>indigoferoid/millettioid clade</taxon>
        <taxon>Phaseoleae</taxon>
        <taxon>Glycine</taxon>
        <taxon>Glycine subgen. Soja</taxon>
    </lineage>
</organism>
<evidence type="ECO:0000259" key="6">
    <source>
        <dbReference type="Pfam" id="PF24862"/>
    </source>
</evidence>
<gene>
    <name evidence="7" type="ORF">glysoja_045220</name>
</gene>
<evidence type="ECO:0000256" key="1">
    <source>
        <dbReference type="ARBA" id="ARBA00005894"/>
    </source>
</evidence>
<proteinExistence type="inferred from homology"/>
<dbReference type="GO" id="GO:0005985">
    <property type="term" value="P:sucrose metabolic process"/>
    <property type="evidence" value="ECO:0007669"/>
    <property type="project" value="InterPro"/>
</dbReference>
<dbReference type="AlphaFoldDB" id="A0A0B2QQX4"/>
<reference evidence="7" key="1">
    <citation type="submission" date="2014-07" db="EMBL/GenBank/DDBJ databases">
        <title>Identification of a novel salt tolerance gene in wild soybean by whole-genome sequencing.</title>
        <authorList>
            <person name="Lam H.-M."/>
            <person name="Qi X."/>
            <person name="Li M.-W."/>
            <person name="Liu X."/>
            <person name="Xie M."/>
            <person name="Ni M."/>
            <person name="Xu X."/>
        </authorList>
    </citation>
    <scope>NUCLEOTIDE SEQUENCE [LARGE SCALE GENOMIC DNA]</scope>
    <source>
        <tissue evidence="7">Root</tissue>
    </source>
</reference>
<dbReference type="EC" id="2.4.1.13" evidence="2"/>
<keyword evidence="3 7" id="KW-0328">Glycosyltransferase</keyword>
<dbReference type="Proteomes" id="UP000053555">
    <property type="component" value="Unassembled WGS sequence"/>
</dbReference>
<comment type="catalytic activity">
    <reaction evidence="5">
        <text>an NDP-alpha-D-glucose + D-fructose = a ribonucleoside 5'-diphosphate + sucrose + H(+)</text>
        <dbReference type="Rhea" id="RHEA:16241"/>
        <dbReference type="ChEBI" id="CHEBI:15378"/>
        <dbReference type="ChEBI" id="CHEBI:17992"/>
        <dbReference type="ChEBI" id="CHEBI:37721"/>
        <dbReference type="ChEBI" id="CHEBI:57930"/>
        <dbReference type="ChEBI" id="CHEBI:76533"/>
        <dbReference type="EC" id="2.4.1.13"/>
    </reaction>
</comment>
<dbReference type="PANTHER" id="PTHR45839:SF13">
    <property type="entry name" value="SUCROSE SYNTHASE 3"/>
    <property type="match status" value="1"/>
</dbReference>
<evidence type="ECO:0000256" key="2">
    <source>
        <dbReference type="ARBA" id="ARBA00012540"/>
    </source>
</evidence>
<evidence type="ECO:0000256" key="3">
    <source>
        <dbReference type="ARBA" id="ARBA00022676"/>
    </source>
</evidence>
<evidence type="ECO:0000256" key="5">
    <source>
        <dbReference type="ARBA" id="ARBA00049030"/>
    </source>
</evidence>
<dbReference type="GO" id="GO:0016157">
    <property type="term" value="F:sucrose synthase activity"/>
    <property type="evidence" value="ECO:0007669"/>
    <property type="project" value="UniProtKB-EC"/>
</dbReference>
<sequence length="109" mass="12554">MSTQPKLGRISSIRDRVEDTLSAHRNELISLLSRINENFVLELDFEPFNATFPRPTRSASIGNGVQFLNRHLSSIMFHNKDSLQPLLDFLRVHKYKGHVSMLCYALLIK</sequence>
<dbReference type="InterPro" id="IPR012820">
    <property type="entry name" value="Sucrose_synthase_pln/cyn"/>
</dbReference>
<dbReference type="InterPro" id="IPR056736">
    <property type="entry name" value="SUS_EPBD"/>
</dbReference>
<feature type="domain" description="Sucrose synthase EPBD" evidence="6">
    <location>
        <begin position="63"/>
        <end position="102"/>
    </location>
</feature>
<protein>
    <recommendedName>
        <fullName evidence="2">sucrose synthase</fullName>
        <ecNumber evidence="2">2.4.1.13</ecNumber>
    </recommendedName>
</protein>
<dbReference type="Pfam" id="PF24862">
    <property type="entry name" value="SUS_EPBD"/>
    <property type="match status" value="1"/>
</dbReference>
<accession>A0A0B2QQX4</accession>
<evidence type="ECO:0000256" key="4">
    <source>
        <dbReference type="ARBA" id="ARBA00022679"/>
    </source>
</evidence>
<dbReference type="EMBL" id="KN655742">
    <property type="protein sequence ID" value="KHN24006.1"/>
    <property type="molecule type" value="Genomic_DNA"/>
</dbReference>
<dbReference type="Gene3D" id="1.20.120.1230">
    <property type="match status" value="1"/>
</dbReference>
<comment type="similarity">
    <text evidence="1">Belongs to the glycosyltransferase 1 family. Plant sucrose synthase subfamily.</text>
</comment>
<keyword evidence="4 7" id="KW-0808">Transferase</keyword>